<keyword evidence="9 13" id="KW-1133">Transmembrane helix</keyword>
<keyword evidence="5 13" id="KW-0812">Transmembrane</keyword>
<evidence type="ECO:0000313" key="16">
    <source>
        <dbReference type="Proteomes" id="UP000199087"/>
    </source>
</evidence>
<dbReference type="AlphaFoldDB" id="A0A0U1P3I5"/>
<keyword evidence="4 15" id="KW-0645">Protease</keyword>
<feature type="transmembrane region" description="Helical" evidence="13">
    <location>
        <begin position="123"/>
        <end position="143"/>
    </location>
</feature>
<gene>
    <name evidence="15" type="ORF">BN000_04867</name>
</gene>
<feature type="transmembrane region" description="Helical" evidence="13">
    <location>
        <begin position="343"/>
        <end position="362"/>
    </location>
</feature>
<dbReference type="GO" id="GO:0006508">
    <property type="term" value="P:proteolysis"/>
    <property type="evidence" value="ECO:0007669"/>
    <property type="project" value="UniProtKB-KW"/>
</dbReference>
<keyword evidence="6" id="KW-0479">Metal-binding</keyword>
<evidence type="ECO:0000256" key="6">
    <source>
        <dbReference type="ARBA" id="ARBA00022723"/>
    </source>
</evidence>
<keyword evidence="8" id="KW-0862">Zinc</keyword>
<dbReference type="InterPro" id="IPR008915">
    <property type="entry name" value="Peptidase_M50"/>
</dbReference>
<evidence type="ECO:0000259" key="14">
    <source>
        <dbReference type="Pfam" id="PF02163"/>
    </source>
</evidence>
<keyword evidence="12" id="KW-0175">Coiled coil</keyword>
<comment type="cofactor">
    <cofactor evidence="1">
        <name>Zn(2+)</name>
        <dbReference type="ChEBI" id="CHEBI:29105"/>
    </cofactor>
</comment>
<dbReference type="PANTHER" id="PTHR39188:SF3">
    <property type="entry name" value="STAGE IV SPORULATION PROTEIN FB"/>
    <property type="match status" value="1"/>
</dbReference>
<dbReference type="Pfam" id="PF02163">
    <property type="entry name" value="Peptidase_M50"/>
    <property type="match status" value="1"/>
</dbReference>
<name>A0A0U1P3I5_9BACI</name>
<accession>A0A0U1P3I5</accession>
<dbReference type="CDD" id="cd06160">
    <property type="entry name" value="S2P-M50_like_2"/>
    <property type="match status" value="1"/>
</dbReference>
<proteinExistence type="inferred from homology"/>
<evidence type="ECO:0000256" key="4">
    <source>
        <dbReference type="ARBA" id="ARBA00022670"/>
    </source>
</evidence>
<dbReference type="GO" id="GO:0008237">
    <property type="term" value="F:metallopeptidase activity"/>
    <property type="evidence" value="ECO:0007669"/>
    <property type="project" value="UniProtKB-KW"/>
</dbReference>
<feature type="transmembrane region" description="Helical" evidence="13">
    <location>
        <begin position="92"/>
        <end position="111"/>
    </location>
</feature>
<evidence type="ECO:0000256" key="11">
    <source>
        <dbReference type="ARBA" id="ARBA00023136"/>
    </source>
</evidence>
<evidence type="ECO:0000256" key="13">
    <source>
        <dbReference type="SAM" id="Phobius"/>
    </source>
</evidence>
<feature type="coiled-coil region" evidence="12">
    <location>
        <begin position="226"/>
        <end position="286"/>
    </location>
</feature>
<feature type="transmembrane region" description="Helical" evidence="13">
    <location>
        <begin position="150"/>
        <end position="170"/>
    </location>
</feature>
<evidence type="ECO:0000256" key="3">
    <source>
        <dbReference type="ARBA" id="ARBA00007931"/>
    </source>
</evidence>
<dbReference type="GO" id="GO:0016020">
    <property type="term" value="C:membrane"/>
    <property type="evidence" value="ECO:0007669"/>
    <property type="project" value="UniProtKB-SubCell"/>
</dbReference>
<comment type="similarity">
    <text evidence="3">Belongs to the peptidase M50B family.</text>
</comment>
<dbReference type="PANTHER" id="PTHR39188">
    <property type="entry name" value="MEMBRANE-ASSOCIATED ZINC METALLOPROTEASE M50B"/>
    <property type="match status" value="1"/>
</dbReference>
<evidence type="ECO:0000256" key="8">
    <source>
        <dbReference type="ARBA" id="ARBA00022833"/>
    </source>
</evidence>
<dbReference type="GO" id="GO:0046872">
    <property type="term" value="F:metal ion binding"/>
    <property type="evidence" value="ECO:0007669"/>
    <property type="project" value="UniProtKB-KW"/>
</dbReference>
<dbReference type="Proteomes" id="UP000199087">
    <property type="component" value="Unassembled WGS sequence"/>
</dbReference>
<evidence type="ECO:0000256" key="1">
    <source>
        <dbReference type="ARBA" id="ARBA00001947"/>
    </source>
</evidence>
<evidence type="ECO:0000256" key="7">
    <source>
        <dbReference type="ARBA" id="ARBA00022801"/>
    </source>
</evidence>
<keyword evidence="10 15" id="KW-0482">Metalloprotease</keyword>
<protein>
    <submittedName>
        <fullName evidence="15">Membrane metalloprotease</fullName>
    </submittedName>
</protein>
<keyword evidence="16" id="KW-1185">Reference proteome</keyword>
<reference evidence="16" key="1">
    <citation type="submission" date="2015-05" db="EMBL/GenBank/DDBJ databases">
        <authorList>
            <person name="Urmite Genomes"/>
        </authorList>
    </citation>
    <scope>NUCLEOTIDE SEQUENCE [LARGE SCALE GENOMIC DNA]</scope>
    <source>
        <strain evidence="16">LF1</strain>
    </source>
</reference>
<feature type="transmembrane region" description="Helical" evidence="13">
    <location>
        <begin position="21"/>
        <end position="44"/>
    </location>
</feature>
<comment type="subcellular location">
    <subcellularLocation>
        <location evidence="2">Membrane</location>
        <topology evidence="2">Multi-pass membrane protein</topology>
    </subcellularLocation>
</comment>
<feature type="transmembrane region" description="Helical" evidence="13">
    <location>
        <begin position="190"/>
        <end position="212"/>
    </location>
</feature>
<keyword evidence="7" id="KW-0378">Hydrolase</keyword>
<evidence type="ECO:0000313" key="15">
    <source>
        <dbReference type="EMBL" id="CRK84817.1"/>
    </source>
</evidence>
<evidence type="ECO:0000256" key="9">
    <source>
        <dbReference type="ARBA" id="ARBA00022989"/>
    </source>
</evidence>
<keyword evidence="11 13" id="KW-0472">Membrane</keyword>
<feature type="transmembrane region" description="Helical" evidence="13">
    <location>
        <begin position="56"/>
        <end position="80"/>
    </location>
</feature>
<evidence type="ECO:0000256" key="2">
    <source>
        <dbReference type="ARBA" id="ARBA00004141"/>
    </source>
</evidence>
<feature type="domain" description="Peptidase M50" evidence="14">
    <location>
        <begin position="70"/>
        <end position="145"/>
    </location>
</feature>
<evidence type="ECO:0000256" key="10">
    <source>
        <dbReference type="ARBA" id="ARBA00023049"/>
    </source>
</evidence>
<evidence type="ECO:0000256" key="12">
    <source>
        <dbReference type="SAM" id="Coils"/>
    </source>
</evidence>
<sequence length="379" mass="43199">MLFYKGDVYLEKKIIEGGKKTSWGVLGAIGLVLIGKLKYVLVVFKFLKLHTLLSMFIFLATYASIFGWKFAVALVYLLFVHEMGHTYAAKRIKLPVGPAIFIPFVGAVIGLKEMPKSAKDEGFVAYMGPLFGLLSFLPAFPLYLYTHEPFWALLIILGGMINLFNLIPITPLDGGRIAAGISTKLWGLGIVLLFAYSVIKLSFIGFLIVILGSNEWYKLFKKQKRLNDDKMEIKELEHLILKLKQESPDLDSVQEMTRKAKWEITNREITEILNTLNSEIEKMKKDLYLQQLSGGHTLSEEDKNNHQKVIAGILNNLDEKLSDLKKEVQTTETYYKTDRNTKVQLFLIYIGLVIALSISYYYGNEILMNHPEIQKVMNR</sequence>
<evidence type="ECO:0000256" key="5">
    <source>
        <dbReference type="ARBA" id="ARBA00022692"/>
    </source>
</evidence>
<organism evidence="15 16">
    <name type="scientific">Neobacillus massiliamazoniensis</name>
    <dbReference type="NCBI Taxonomy" id="1499688"/>
    <lineage>
        <taxon>Bacteria</taxon>
        <taxon>Bacillati</taxon>
        <taxon>Bacillota</taxon>
        <taxon>Bacilli</taxon>
        <taxon>Bacillales</taxon>
        <taxon>Bacillaceae</taxon>
        <taxon>Neobacillus</taxon>
    </lineage>
</organism>
<dbReference type="EMBL" id="CVRB01000005">
    <property type="protein sequence ID" value="CRK84817.1"/>
    <property type="molecule type" value="Genomic_DNA"/>
</dbReference>